<evidence type="ECO:0000313" key="3">
    <source>
        <dbReference type="Proteomes" id="UP000027002"/>
    </source>
</evidence>
<evidence type="ECO:0000256" key="1">
    <source>
        <dbReference type="SAM" id="SignalP"/>
    </source>
</evidence>
<proteinExistence type="predicted"/>
<sequence length="182" mass="20566">MLSCLRSATSFLTLCLALANLADLACGTDDTIFRVSRNPRLRERANHSDACVLPLPRLIIIRQEDLPGDRSVPRLQFETQLNSIIYLAPGRNGVRFRDNSSHYEITQHILSGGRIQHTYRYFGPEANSDHYLIVDPNLRVAESRNVAQTDVGRVVVIPGHQAVTATYSPTQLAFLKFQIWHR</sequence>
<dbReference type="AlphaFoldDB" id="A0A8E5HK20"/>
<feature type="chain" id="PRO_5034617780" evidence="1">
    <location>
        <begin position="28"/>
        <end position="182"/>
    </location>
</feature>
<evidence type="ECO:0000313" key="2">
    <source>
        <dbReference type="EMBL" id="QUC16901.1"/>
    </source>
</evidence>
<name>A0A8E5HK20_USTVR</name>
<accession>A0A8E5HK20</accession>
<dbReference type="Proteomes" id="UP000027002">
    <property type="component" value="Chromosome 1"/>
</dbReference>
<dbReference type="GeneID" id="66061920"/>
<keyword evidence="1" id="KW-0732">Signal</keyword>
<dbReference type="EMBL" id="CP072753">
    <property type="protein sequence ID" value="QUC16901.1"/>
    <property type="molecule type" value="Genomic_DNA"/>
</dbReference>
<feature type="signal peptide" evidence="1">
    <location>
        <begin position="1"/>
        <end position="27"/>
    </location>
</feature>
<dbReference type="RefSeq" id="XP_042994574.1">
    <property type="nucleotide sequence ID" value="XM_043138640.1"/>
</dbReference>
<dbReference type="KEGG" id="uvi:66061920"/>
<protein>
    <submittedName>
        <fullName evidence="2">Uncharacterized protein</fullName>
    </submittedName>
</protein>
<organism evidence="2 3">
    <name type="scientific">Ustilaginoidea virens</name>
    <name type="common">Rice false smut fungus</name>
    <name type="synonym">Villosiclava virens</name>
    <dbReference type="NCBI Taxonomy" id="1159556"/>
    <lineage>
        <taxon>Eukaryota</taxon>
        <taxon>Fungi</taxon>
        <taxon>Dikarya</taxon>
        <taxon>Ascomycota</taxon>
        <taxon>Pezizomycotina</taxon>
        <taxon>Sordariomycetes</taxon>
        <taxon>Hypocreomycetidae</taxon>
        <taxon>Hypocreales</taxon>
        <taxon>Clavicipitaceae</taxon>
        <taxon>Ustilaginoidea</taxon>
    </lineage>
</organism>
<gene>
    <name evidence="2" type="ORF">UV8b_01142</name>
</gene>
<keyword evidence="3" id="KW-1185">Reference proteome</keyword>
<reference evidence="2" key="1">
    <citation type="submission" date="2020-03" db="EMBL/GenBank/DDBJ databases">
        <title>A mixture of massive structural variations and highly conserved coding sequences in Ustilaginoidea virens genome.</title>
        <authorList>
            <person name="Zhang K."/>
            <person name="Zhao Z."/>
            <person name="Zhang Z."/>
            <person name="Li Y."/>
            <person name="Hsiang T."/>
            <person name="Sun W."/>
        </authorList>
    </citation>
    <scope>NUCLEOTIDE SEQUENCE</scope>
    <source>
        <strain evidence="2">UV-8b</strain>
    </source>
</reference>